<dbReference type="NCBIfam" id="TIGR01643">
    <property type="entry name" value="YD_repeat_2x"/>
    <property type="match status" value="3"/>
</dbReference>
<dbReference type="InterPro" id="IPR031325">
    <property type="entry name" value="RHS_repeat"/>
</dbReference>
<reference evidence="3 4" key="1">
    <citation type="submission" date="2015-09" db="EMBL/GenBank/DDBJ databases">
        <title>Sorangium comparison.</title>
        <authorList>
            <person name="Zaburannyi N."/>
            <person name="Bunk B."/>
            <person name="Overmann J."/>
            <person name="Mueller R."/>
        </authorList>
    </citation>
    <scope>NUCLEOTIDE SEQUENCE [LARGE SCALE GENOMIC DNA]</scope>
    <source>
        <strain evidence="3 4">So ceGT47</strain>
    </source>
</reference>
<evidence type="ECO:0000313" key="3">
    <source>
        <dbReference type="EMBL" id="AUX22860.1"/>
    </source>
</evidence>
<sequence length="495" mass="54257">MARTAPVPNIPAIPGMNPGTFILGGGGAGGGGGGAGGGGSGDGQGGNGGNGGNGAKGGGKQAPDPKKYPTCGTKSHPVDVVTGRAFTHPIVDFELPGPLPLRFARTCSSTIHREDAGLGWGWAHTFGWRIEVQRQRVRVWNESGTALDFPVPHAGETAIGPWGWILRRDGERSFSLDADDGGVWRFFEPSNDAATQYRLSVIADRNRNRIQLLYADGRLTKINDAAGRTIHVLSTHDGRIAAFLVKNAAARGRWIELARYSYDARGCLIEATDPDGHAWRYEYDDDRRLTKDTDRTGLTFHFLYDRQGRCVESWGAYDARPDPSLAPDLPPYLHDRETRAKGIHHCRFHWYPDGYSEVVDSTQVSRFFGNSRGTIDKSCEGPGVWSYAYDEHGFQTRSVDPEGGTTHYERDRRGRLLRLTDALGRAMIIERDAEGLPVCITDPEGGNTRLWRDRFGNVEGVQDASGATTMYTRDERGLVTAVHHANGATSRFEYL</sequence>
<dbReference type="Proteomes" id="UP000295781">
    <property type="component" value="Chromosome"/>
</dbReference>
<feature type="compositionally biased region" description="Gly residues" evidence="1">
    <location>
        <begin position="25"/>
        <end position="60"/>
    </location>
</feature>
<dbReference type="Pfam" id="PF05593">
    <property type="entry name" value="RHS_repeat"/>
    <property type="match status" value="2"/>
</dbReference>
<dbReference type="EMBL" id="CP012670">
    <property type="protein sequence ID" value="AUX22860.1"/>
    <property type="molecule type" value="Genomic_DNA"/>
</dbReference>
<dbReference type="InterPro" id="IPR045351">
    <property type="entry name" value="DUF6531"/>
</dbReference>
<feature type="region of interest" description="Disordered" evidence="1">
    <location>
        <begin position="25"/>
        <end position="73"/>
    </location>
</feature>
<accession>A0A4P2Q120</accession>
<evidence type="ECO:0000256" key="1">
    <source>
        <dbReference type="SAM" id="MobiDB-lite"/>
    </source>
</evidence>
<dbReference type="InterPro" id="IPR050708">
    <property type="entry name" value="T6SS_VgrG/RHS"/>
</dbReference>
<proteinExistence type="predicted"/>
<protein>
    <recommendedName>
        <fullName evidence="2">DUF6531 domain-containing protein</fullName>
    </recommendedName>
</protein>
<dbReference type="AlphaFoldDB" id="A0A4P2Q120"/>
<dbReference type="InterPro" id="IPR006530">
    <property type="entry name" value="YD"/>
</dbReference>
<evidence type="ECO:0000259" key="2">
    <source>
        <dbReference type="Pfam" id="PF20148"/>
    </source>
</evidence>
<feature type="domain" description="DUF6531" evidence="2">
    <location>
        <begin position="76"/>
        <end position="149"/>
    </location>
</feature>
<dbReference type="PANTHER" id="PTHR32305">
    <property type="match status" value="1"/>
</dbReference>
<name>A0A4P2Q120_SORCE</name>
<gene>
    <name evidence="3" type="ORF">SOCEGT47_033760</name>
</gene>
<organism evidence="3 4">
    <name type="scientific">Sorangium cellulosum</name>
    <name type="common">Polyangium cellulosum</name>
    <dbReference type="NCBI Taxonomy" id="56"/>
    <lineage>
        <taxon>Bacteria</taxon>
        <taxon>Pseudomonadati</taxon>
        <taxon>Myxococcota</taxon>
        <taxon>Polyangia</taxon>
        <taxon>Polyangiales</taxon>
        <taxon>Polyangiaceae</taxon>
        <taxon>Sorangium</taxon>
    </lineage>
</organism>
<evidence type="ECO:0000313" key="4">
    <source>
        <dbReference type="Proteomes" id="UP000295781"/>
    </source>
</evidence>
<dbReference type="PANTHER" id="PTHR32305:SF15">
    <property type="entry name" value="PROTEIN RHSA-RELATED"/>
    <property type="match status" value="1"/>
</dbReference>
<dbReference type="Pfam" id="PF20148">
    <property type="entry name" value="DUF6531"/>
    <property type="match status" value="1"/>
</dbReference>
<dbReference type="Gene3D" id="2.180.10.10">
    <property type="entry name" value="RHS repeat-associated core"/>
    <property type="match status" value="2"/>
</dbReference>